<organism evidence="2 3">
    <name type="scientific">Penicilliopsis zonata CBS 506.65</name>
    <dbReference type="NCBI Taxonomy" id="1073090"/>
    <lineage>
        <taxon>Eukaryota</taxon>
        <taxon>Fungi</taxon>
        <taxon>Dikarya</taxon>
        <taxon>Ascomycota</taxon>
        <taxon>Pezizomycotina</taxon>
        <taxon>Eurotiomycetes</taxon>
        <taxon>Eurotiomycetidae</taxon>
        <taxon>Eurotiales</taxon>
        <taxon>Aspergillaceae</taxon>
        <taxon>Penicilliopsis</taxon>
    </lineage>
</organism>
<dbReference type="GeneID" id="34610693"/>
<evidence type="ECO:0000313" key="3">
    <source>
        <dbReference type="Proteomes" id="UP000184188"/>
    </source>
</evidence>
<dbReference type="EMBL" id="KV878358">
    <property type="protein sequence ID" value="OJJ42515.1"/>
    <property type="molecule type" value="Genomic_DNA"/>
</dbReference>
<feature type="signal peptide" evidence="1">
    <location>
        <begin position="1"/>
        <end position="18"/>
    </location>
</feature>
<proteinExistence type="predicted"/>
<gene>
    <name evidence="2" type="ORF">ASPZODRAFT_137154</name>
</gene>
<keyword evidence="1" id="KW-0732">Signal</keyword>
<accession>A0A1L9S5S8</accession>
<dbReference type="STRING" id="1073090.A0A1L9S5S8"/>
<dbReference type="Proteomes" id="UP000184188">
    <property type="component" value="Unassembled WGS sequence"/>
</dbReference>
<dbReference type="RefSeq" id="XP_022577025.1">
    <property type="nucleotide sequence ID" value="XM_022724228.1"/>
</dbReference>
<reference evidence="3" key="1">
    <citation type="journal article" date="2017" name="Genome Biol.">
        <title>Comparative genomics reveals high biological diversity and specific adaptations in the industrially and medically important fungal genus Aspergillus.</title>
        <authorList>
            <person name="de Vries R.P."/>
            <person name="Riley R."/>
            <person name="Wiebenga A."/>
            <person name="Aguilar-Osorio G."/>
            <person name="Amillis S."/>
            <person name="Uchima C.A."/>
            <person name="Anderluh G."/>
            <person name="Asadollahi M."/>
            <person name="Askin M."/>
            <person name="Barry K."/>
            <person name="Battaglia E."/>
            <person name="Bayram O."/>
            <person name="Benocci T."/>
            <person name="Braus-Stromeyer S.A."/>
            <person name="Caldana C."/>
            <person name="Canovas D."/>
            <person name="Cerqueira G.C."/>
            <person name="Chen F."/>
            <person name="Chen W."/>
            <person name="Choi C."/>
            <person name="Clum A."/>
            <person name="Dos Santos R.A."/>
            <person name="Damasio A.R."/>
            <person name="Diallinas G."/>
            <person name="Emri T."/>
            <person name="Fekete E."/>
            <person name="Flipphi M."/>
            <person name="Freyberg S."/>
            <person name="Gallo A."/>
            <person name="Gournas C."/>
            <person name="Habgood R."/>
            <person name="Hainaut M."/>
            <person name="Harispe M.L."/>
            <person name="Henrissat B."/>
            <person name="Hilden K.S."/>
            <person name="Hope R."/>
            <person name="Hossain A."/>
            <person name="Karabika E."/>
            <person name="Karaffa L."/>
            <person name="Karanyi Z."/>
            <person name="Krasevec N."/>
            <person name="Kuo A."/>
            <person name="Kusch H."/>
            <person name="LaButti K."/>
            <person name="Lagendijk E.L."/>
            <person name="Lapidus A."/>
            <person name="Levasseur A."/>
            <person name="Lindquist E."/>
            <person name="Lipzen A."/>
            <person name="Logrieco A.F."/>
            <person name="MacCabe A."/>
            <person name="Maekelae M.R."/>
            <person name="Malavazi I."/>
            <person name="Melin P."/>
            <person name="Meyer V."/>
            <person name="Mielnichuk N."/>
            <person name="Miskei M."/>
            <person name="Molnar A.P."/>
            <person name="Mule G."/>
            <person name="Ngan C.Y."/>
            <person name="Orejas M."/>
            <person name="Orosz E."/>
            <person name="Ouedraogo J.P."/>
            <person name="Overkamp K.M."/>
            <person name="Park H.-S."/>
            <person name="Perrone G."/>
            <person name="Piumi F."/>
            <person name="Punt P.J."/>
            <person name="Ram A.F."/>
            <person name="Ramon A."/>
            <person name="Rauscher S."/>
            <person name="Record E."/>
            <person name="Riano-Pachon D.M."/>
            <person name="Robert V."/>
            <person name="Roehrig J."/>
            <person name="Ruller R."/>
            <person name="Salamov A."/>
            <person name="Salih N.S."/>
            <person name="Samson R.A."/>
            <person name="Sandor E."/>
            <person name="Sanguinetti M."/>
            <person name="Schuetze T."/>
            <person name="Sepcic K."/>
            <person name="Shelest E."/>
            <person name="Sherlock G."/>
            <person name="Sophianopoulou V."/>
            <person name="Squina F.M."/>
            <person name="Sun H."/>
            <person name="Susca A."/>
            <person name="Todd R.B."/>
            <person name="Tsang A."/>
            <person name="Unkles S.E."/>
            <person name="van de Wiele N."/>
            <person name="van Rossen-Uffink D."/>
            <person name="Oliveira J.V."/>
            <person name="Vesth T.C."/>
            <person name="Visser J."/>
            <person name="Yu J.-H."/>
            <person name="Zhou M."/>
            <person name="Andersen M.R."/>
            <person name="Archer D.B."/>
            <person name="Baker S.E."/>
            <person name="Benoit I."/>
            <person name="Brakhage A.A."/>
            <person name="Braus G.H."/>
            <person name="Fischer R."/>
            <person name="Frisvad J.C."/>
            <person name="Goldman G.H."/>
            <person name="Houbraken J."/>
            <person name="Oakley B."/>
            <person name="Pocsi I."/>
            <person name="Scazzocchio C."/>
            <person name="Seiboth B."/>
            <person name="vanKuyk P.A."/>
            <person name="Wortman J."/>
            <person name="Dyer P.S."/>
            <person name="Grigoriev I.V."/>
        </authorList>
    </citation>
    <scope>NUCLEOTIDE SEQUENCE [LARGE SCALE GENOMIC DNA]</scope>
    <source>
        <strain evidence="3">CBS 506.65</strain>
    </source>
</reference>
<feature type="chain" id="PRO_5012928239" description="Apple domain-containing protein" evidence="1">
    <location>
        <begin position="19"/>
        <end position="388"/>
    </location>
</feature>
<dbReference type="VEuPathDB" id="FungiDB:ASPZODRAFT_137154"/>
<evidence type="ECO:0008006" key="4">
    <source>
        <dbReference type="Google" id="ProtNLM"/>
    </source>
</evidence>
<keyword evidence="3" id="KW-1185">Reference proteome</keyword>
<sequence>MSLSLALVAGLLLGQASAGSSSAVASSSYIYVPSTTVTCFSELGLTSVASIPTTSITRTIHDTNPVVVYTTVQDTVTVTPDTTTVTLTDYETDTITSTALTATDTFSTTSTEYATTTVTITPTLVTFTETTVIETSVTSTATIPTPAGFTPIVDTVTATGAANKRSLEQEEDTCGGQWVDDYQYATAVECVAKVTVHTTTTSTITATPATSTAATPTATATDTATITSTSTVVPGDVSTTLSYGTTSTLTETSTAATPITTLIVTSTITTGVTTTSFYAACATNNIAGAPLSSDFGSLAGLYIYQVQYSGIEDASIKVTSGSTAYDCCVTCIENSLCALSLFDDGYCFNIDTTTAYCSESADYAKILLTTSAEDYAVSNGNCGHAIYE</sequence>
<dbReference type="AlphaFoldDB" id="A0A1L9S5S8"/>
<protein>
    <recommendedName>
        <fullName evidence="4">Apple domain-containing protein</fullName>
    </recommendedName>
</protein>
<name>A0A1L9S5S8_9EURO</name>
<evidence type="ECO:0000256" key="1">
    <source>
        <dbReference type="SAM" id="SignalP"/>
    </source>
</evidence>
<evidence type="ECO:0000313" key="2">
    <source>
        <dbReference type="EMBL" id="OJJ42515.1"/>
    </source>
</evidence>
<dbReference type="OrthoDB" id="5428787at2759"/>